<gene>
    <name evidence="6" type="ORF">SAMN06265376_101547</name>
</gene>
<keyword evidence="2" id="KW-0238">DNA-binding</keyword>
<sequence>MDWNIGNSAILILSSLLVICAVWRLVRGHEIVATGKYLNWLLIASGMTIIQVILVDAKVVNAFPIFYVFFIPWQFLAPVFFSLLICSYLDRMWEFKKYKKFLLAPFVLFFILYIVLKVNAFTEYAFFSKAISLTIGAEWDENLAVLFAFINGVWNYRMIKNYERSLLGVSYKTVVEKTNWLRVMYTLLVVLCSVWILVILYLKVTKFERGMMAYYPLWLLFLGFYFVFLYIGDRHLKTKREEEKKRQVAFETIITDFQIEGLNKIFETKELQNIIDGDTYDVTRILSFFATSLFDKRNIDDVLWDIVRNAIGKLDLEDCVIYMVDKERNVLVQKAAYGNKDKGTRKVVSPIEIPLGEGIVGTVAKTCKWECISDVHQDARYVLDDMQRQSEFAVPIHDEGIVLGVLDSEHTEKGFFKKQHIFIFQLIAKLTATKLKQLLKKESTTITNDNGYYKELCFLLENEKIYKDPDISLGKIAARLDISITYLSQLINKISGVNFSDFINDYRVKESKRLLTHPNYTSYAILSIGLESGFNSKSTFYAAFKKHTGVTPSVYRAKAPFES</sequence>
<dbReference type="PANTHER" id="PTHR43280">
    <property type="entry name" value="ARAC-FAMILY TRANSCRIPTIONAL REGULATOR"/>
    <property type="match status" value="1"/>
</dbReference>
<accession>A0A238W0S7</accession>
<dbReference type="SUPFAM" id="SSF55781">
    <property type="entry name" value="GAF domain-like"/>
    <property type="match status" value="1"/>
</dbReference>
<feature type="transmembrane region" description="Helical" evidence="4">
    <location>
        <begin position="66"/>
        <end position="89"/>
    </location>
</feature>
<dbReference type="SMART" id="SM00342">
    <property type="entry name" value="HTH_ARAC"/>
    <property type="match status" value="1"/>
</dbReference>
<feature type="domain" description="HTH araC/xylS-type" evidence="5">
    <location>
        <begin position="454"/>
        <end position="558"/>
    </location>
</feature>
<feature type="transmembrane region" description="Helical" evidence="4">
    <location>
        <begin position="213"/>
        <end position="231"/>
    </location>
</feature>
<dbReference type="EMBL" id="FZNY01000001">
    <property type="protein sequence ID" value="SNR39753.1"/>
    <property type="molecule type" value="Genomic_DNA"/>
</dbReference>
<keyword evidence="4" id="KW-0472">Membrane</keyword>
<evidence type="ECO:0000259" key="5">
    <source>
        <dbReference type="PROSITE" id="PS01124"/>
    </source>
</evidence>
<dbReference type="InterPro" id="IPR020449">
    <property type="entry name" value="Tscrpt_reg_AraC-type_HTH"/>
</dbReference>
<dbReference type="InterPro" id="IPR018062">
    <property type="entry name" value="HTH_AraC-typ_CS"/>
</dbReference>
<evidence type="ECO:0000256" key="1">
    <source>
        <dbReference type="ARBA" id="ARBA00023015"/>
    </source>
</evidence>
<name>A0A238W0S7_9FLAO</name>
<dbReference type="Proteomes" id="UP000198379">
    <property type="component" value="Unassembled WGS sequence"/>
</dbReference>
<dbReference type="InterPro" id="IPR018060">
    <property type="entry name" value="HTH_AraC"/>
</dbReference>
<dbReference type="OrthoDB" id="9779074at2"/>
<evidence type="ECO:0000256" key="2">
    <source>
        <dbReference type="ARBA" id="ARBA00023125"/>
    </source>
</evidence>
<dbReference type="GO" id="GO:0043565">
    <property type="term" value="F:sequence-specific DNA binding"/>
    <property type="evidence" value="ECO:0007669"/>
    <property type="project" value="InterPro"/>
</dbReference>
<dbReference type="PANTHER" id="PTHR43280:SF29">
    <property type="entry name" value="ARAC-FAMILY TRANSCRIPTIONAL REGULATOR"/>
    <property type="match status" value="1"/>
</dbReference>
<proteinExistence type="predicted"/>
<evidence type="ECO:0000256" key="3">
    <source>
        <dbReference type="ARBA" id="ARBA00023163"/>
    </source>
</evidence>
<dbReference type="Pfam" id="PF12833">
    <property type="entry name" value="HTH_18"/>
    <property type="match status" value="1"/>
</dbReference>
<keyword evidence="1" id="KW-0805">Transcription regulation</keyword>
<dbReference type="GO" id="GO:0003700">
    <property type="term" value="F:DNA-binding transcription factor activity"/>
    <property type="evidence" value="ECO:0007669"/>
    <property type="project" value="InterPro"/>
</dbReference>
<dbReference type="Gene3D" id="3.30.450.40">
    <property type="match status" value="1"/>
</dbReference>
<keyword evidence="4" id="KW-0812">Transmembrane</keyword>
<evidence type="ECO:0000313" key="7">
    <source>
        <dbReference type="Proteomes" id="UP000198379"/>
    </source>
</evidence>
<evidence type="ECO:0000313" key="6">
    <source>
        <dbReference type="EMBL" id="SNR39753.1"/>
    </source>
</evidence>
<dbReference type="PROSITE" id="PS00041">
    <property type="entry name" value="HTH_ARAC_FAMILY_1"/>
    <property type="match status" value="1"/>
</dbReference>
<dbReference type="PRINTS" id="PR00032">
    <property type="entry name" value="HTHARAC"/>
</dbReference>
<dbReference type="SUPFAM" id="SSF46689">
    <property type="entry name" value="Homeodomain-like"/>
    <property type="match status" value="1"/>
</dbReference>
<feature type="transmembrane region" description="Helical" evidence="4">
    <location>
        <begin position="37"/>
        <end position="54"/>
    </location>
</feature>
<keyword evidence="3" id="KW-0804">Transcription</keyword>
<keyword evidence="7" id="KW-1185">Reference proteome</keyword>
<protein>
    <submittedName>
        <fullName evidence="6">GAF domain-containing protein</fullName>
    </submittedName>
</protein>
<evidence type="ECO:0000256" key="4">
    <source>
        <dbReference type="SAM" id="Phobius"/>
    </source>
</evidence>
<dbReference type="InterPro" id="IPR009057">
    <property type="entry name" value="Homeodomain-like_sf"/>
</dbReference>
<dbReference type="SMART" id="SM00065">
    <property type="entry name" value="GAF"/>
    <property type="match status" value="1"/>
</dbReference>
<feature type="transmembrane region" description="Helical" evidence="4">
    <location>
        <begin position="101"/>
        <end position="122"/>
    </location>
</feature>
<dbReference type="Pfam" id="PF13185">
    <property type="entry name" value="GAF_2"/>
    <property type="match status" value="1"/>
</dbReference>
<organism evidence="6 7">
    <name type="scientific">Dokdonia pacifica</name>
    <dbReference type="NCBI Taxonomy" id="1627892"/>
    <lineage>
        <taxon>Bacteria</taxon>
        <taxon>Pseudomonadati</taxon>
        <taxon>Bacteroidota</taxon>
        <taxon>Flavobacteriia</taxon>
        <taxon>Flavobacteriales</taxon>
        <taxon>Flavobacteriaceae</taxon>
        <taxon>Dokdonia</taxon>
    </lineage>
</organism>
<reference evidence="6 7" key="1">
    <citation type="submission" date="2017-06" db="EMBL/GenBank/DDBJ databases">
        <authorList>
            <person name="Kim H.J."/>
            <person name="Triplett B.A."/>
        </authorList>
    </citation>
    <scope>NUCLEOTIDE SEQUENCE [LARGE SCALE GENOMIC DNA]</scope>
    <source>
        <strain evidence="6 7">DSM 25597</strain>
    </source>
</reference>
<feature type="transmembrane region" description="Helical" evidence="4">
    <location>
        <begin position="142"/>
        <end position="159"/>
    </location>
</feature>
<dbReference type="PROSITE" id="PS01124">
    <property type="entry name" value="HTH_ARAC_FAMILY_2"/>
    <property type="match status" value="1"/>
</dbReference>
<dbReference type="Gene3D" id="1.10.10.60">
    <property type="entry name" value="Homeodomain-like"/>
    <property type="match status" value="2"/>
</dbReference>
<dbReference type="InterPro" id="IPR003018">
    <property type="entry name" value="GAF"/>
</dbReference>
<feature type="transmembrane region" description="Helical" evidence="4">
    <location>
        <begin position="6"/>
        <end position="25"/>
    </location>
</feature>
<keyword evidence="4" id="KW-1133">Transmembrane helix</keyword>
<dbReference type="RefSeq" id="WP_089369882.1">
    <property type="nucleotide sequence ID" value="NZ_BMEP01000002.1"/>
</dbReference>
<dbReference type="InterPro" id="IPR029016">
    <property type="entry name" value="GAF-like_dom_sf"/>
</dbReference>
<feature type="transmembrane region" description="Helical" evidence="4">
    <location>
        <begin position="180"/>
        <end position="201"/>
    </location>
</feature>
<dbReference type="AlphaFoldDB" id="A0A238W0S7"/>